<name>A0A9P0A5E0_BEMTA</name>
<evidence type="ECO:0000313" key="3">
    <source>
        <dbReference type="Proteomes" id="UP001152759"/>
    </source>
</evidence>
<feature type="domain" description="C2H2-type" evidence="1">
    <location>
        <begin position="35"/>
        <end position="58"/>
    </location>
</feature>
<accession>A0A9P0A5E0</accession>
<dbReference type="PROSITE" id="PS00028">
    <property type="entry name" value="ZINC_FINGER_C2H2_1"/>
    <property type="match status" value="1"/>
</dbReference>
<dbReference type="Proteomes" id="UP001152759">
    <property type="component" value="Chromosome 2"/>
</dbReference>
<evidence type="ECO:0000259" key="1">
    <source>
        <dbReference type="PROSITE" id="PS00028"/>
    </source>
</evidence>
<dbReference type="InterPro" id="IPR013087">
    <property type="entry name" value="Znf_C2H2_type"/>
</dbReference>
<protein>
    <recommendedName>
        <fullName evidence="1">C2H2-type domain-containing protein</fullName>
    </recommendedName>
</protein>
<gene>
    <name evidence="2" type="ORF">BEMITA_LOCUS3619</name>
</gene>
<reference evidence="2" key="1">
    <citation type="submission" date="2021-12" db="EMBL/GenBank/DDBJ databases">
        <authorList>
            <person name="King R."/>
        </authorList>
    </citation>
    <scope>NUCLEOTIDE SEQUENCE</scope>
</reference>
<keyword evidence="3" id="KW-1185">Reference proteome</keyword>
<evidence type="ECO:0000313" key="2">
    <source>
        <dbReference type="EMBL" id="CAH0384265.1"/>
    </source>
</evidence>
<organism evidence="2 3">
    <name type="scientific">Bemisia tabaci</name>
    <name type="common">Sweetpotato whitefly</name>
    <name type="synonym">Aleurodes tabaci</name>
    <dbReference type="NCBI Taxonomy" id="7038"/>
    <lineage>
        <taxon>Eukaryota</taxon>
        <taxon>Metazoa</taxon>
        <taxon>Ecdysozoa</taxon>
        <taxon>Arthropoda</taxon>
        <taxon>Hexapoda</taxon>
        <taxon>Insecta</taxon>
        <taxon>Pterygota</taxon>
        <taxon>Neoptera</taxon>
        <taxon>Paraneoptera</taxon>
        <taxon>Hemiptera</taxon>
        <taxon>Sternorrhyncha</taxon>
        <taxon>Aleyrodoidea</taxon>
        <taxon>Aleyrodidae</taxon>
        <taxon>Aleyrodinae</taxon>
        <taxon>Bemisia</taxon>
    </lineage>
</organism>
<proteinExistence type="predicted"/>
<dbReference type="EMBL" id="OU963863">
    <property type="protein sequence ID" value="CAH0384265.1"/>
    <property type="molecule type" value="Genomic_DNA"/>
</dbReference>
<dbReference type="AlphaFoldDB" id="A0A9P0A5E0"/>
<sequence>MIPCCERNRSFDTLTDLLNHFKELGLKSSIDPVTCKYKFCCRSFTNIRHFKKHFEDVHNEDLLNDKRSLNVSSEACLPLSVNQILNVNVDVSDEMSVQVENSVLVNNVAQMSDLSVPTSSVEESLSLCNDSQGSENLAITLHNLEFVQ</sequence>